<dbReference type="SUPFAM" id="SSF52540">
    <property type="entry name" value="P-loop containing nucleoside triphosphate hydrolases"/>
    <property type="match status" value="1"/>
</dbReference>
<keyword evidence="5" id="KW-1185">Reference proteome</keyword>
<keyword evidence="2" id="KW-1133">Transmembrane helix</keyword>
<accession>A0ABR3W8H2</accession>
<name>A0ABR3W8H2_9PEZI</name>
<dbReference type="InterPro" id="IPR027417">
    <property type="entry name" value="P-loop_NTPase"/>
</dbReference>
<evidence type="ECO:0000256" key="1">
    <source>
        <dbReference type="ARBA" id="ARBA00022737"/>
    </source>
</evidence>
<gene>
    <name evidence="4" type="ORF">Daus18300_010866</name>
</gene>
<feature type="transmembrane region" description="Helical" evidence="2">
    <location>
        <begin position="842"/>
        <end position="864"/>
    </location>
</feature>
<organism evidence="4 5">
    <name type="scientific">Diaporthe australafricana</name>
    <dbReference type="NCBI Taxonomy" id="127596"/>
    <lineage>
        <taxon>Eukaryota</taxon>
        <taxon>Fungi</taxon>
        <taxon>Dikarya</taxon>
        <taxon>Ascomycota</taxon>
        <taxon>Pezizomycotina</taxon>
        <taxon>Sordariomycetes</taxon>
        <taxon>Sordariomycetidae</taxon>
        <taxon>Diaporthales</taxon>
        <taxon>Diaporthaceae</taxon>
        <taxon>Diaporthe</taxon>
    </lineage>
</organism>
<evidence type="ECO:0000259" key="3">
    <source>
        <dbReference type="Pfam" id="PF24883"/>
    </source>
</evidence>
<reference evidence="4 5" key="1">
    <citation type="journal article" date="2024" name="IMA Fungus">
        <title>IMA Genome - F19 : A genome assembly and annotation guide to empower mycologists, including annotated draft genome sequences of Ceratocystis pirilliformis, Diaporthe australafricana, Fusarium ophioides, Paecilomyces lecythidis, and Sporothrix stenoceras.</title>
        <authorList>
            <person name="Aylward J."/>
            <person name="Wilson A.M."/>
            <person name="Visagie C.M."/>
            <person name="Spraker J."/>
            <person name="Barnes I."/>
            <person name="Buitendag C."/>
            <person name="Ceriani C."/>
            <person name="Del Mar Angel L."/>
            <person name="du Plessis D."/>
            <person name="Fuchs T."/>
            <person name="Gasser K."/>
            <person name="Kramer D."/>
            <person name="Li W."/>
            <person name="Munsamy K."/>
            <person name="Piso A."/>
            <person name="Price J.L."/>
            <person name="Sonnekus B."/>
            <person name="Thomas C."/>
            <person name="van der Nest A."/>
            <person name="van Dijk A."/>
            <person name="van Heerden A."/>
            <person name="van Vuuren N."/>
            <person name="Yilmaz N."/>
            <person name="Duong T.A."/>
            <person name="van der Merwe N.A."/>
            <person name="Wingfield M.J."/>
            <person name="Wingfield B.D."/>
        </authorList>
    </citation>
    <scope>NUCLEOTIDE SEQUENCE [LARGE SCALE GENOMIC DNA]</scope>
    <source>
        <strain evidence="4 5">CMW 18300</strain>
    </source>
</reference>
<proteinExistence type="predicted"/>
<comment type="caution">
    <text evidence="4">The sequence shown here is derived from an EMBL/GenBank/DDBJ whole genome shotgun (WGS) entry which is preliminary data.</text>
</comment>
<evidence type="ECO:0000313" key="4">
    <source>
        <dbReference type="EMBL" id="KAL1855888.1"/>
    </source>
</evidence>
<dbReference type="InterPro" id="IPR056884">
    <property type="entry name" value="NPHP3-like_N"/>
</dbReference>
<protein>
    <recommendedName>
        <fullName evidence="3">Nephrocystin 3-like N-terminal domain-containing protein</fullName>
    </recommendedName>
</protein>
<feature type="domain" description="Nephrocystin 3-like N-terminal" evidence="3">
    <location>
        <begin position="262"/>
        <end position="425"/>
    </location>
</feature>
<evidence type="ECO:0000256" key="2">
    <source>
        <dbReference type="SAM" id="Phobius"/>
    </source>
</evidence>
<evidence type="ECO:0000313" key="5">
    <source>
        <dbReference type="Proteomes" id="UP001583177"/>
    </source>
</evidence>
<dbReference type="PANTHER" id="PTHR10039">
    <property type="entry name" value="AMELOGENIN"/>
    <property type="match status" value="1"/>
</dbReference>
<dbReference type="Proteomes" id="UP001583177">
    <property type="component" value="Unassembled WGS sequence"/>
</dbReference>
<dbReference type="Pfam" id="PF24883">
    <property type="entry name" value="NPHP3_N"/>
    <property type="match status" value="1"/>
</dbReference>
<dbReference type="EMBL" id="JAWRVE010000125">
    <property type="protein sequence ID" value="KAL1855888.1"/>
    <property type="molecule type" value="Genomic_DNA"/>
</dbReference>
<sequence>MDVAGLVSSIITFVDFSWTIVRGTYDVYNSASGGTEENIHIGHVLEDLGKATNRMRSELTGQDAHEKALLELQYQCQGLSHDLAVILQKLTTKRHSGLQSLNIMLKSLMNEKEVRGIEKRLSEYRSQMILRLNLILLERTVIKQDSARLAHETHGDQLRHLVHKAAALPEDNSVLRRLYFDGMYRRAEEIVDATDGTFDWLLADANGATRVSSDGGSTGRITSKEGSQCGYYYQLMPKWIMLEHQERQQNSDKLSTFVEYGGGVFFLRGKPGSGKSALMKYLTGGRGHPRIHQKLLAWAGQKRLVCVTTLFLLHGIPLQRSLEGFYRTFFFELLCQCPEFIHTLFPRPSKYECLDDSYSSSIRLEILRTAWSKFISFKIYPMLRICVFIDGLDELEGNSGDRLKFAQVLDNWAHSEDIKIICSGRPNAEFNQVFDQPHQRIDLQVLTKSDIRKILTERLTDKRLGPTILTKESTEGLIADICNRSEGVILWAVLVGKSLEDDIAHRKPLQSLRRTVTMSPPGIVNLFQGMWHDIRHDARHQLMLRTIYEILALGDYDDICQPLAVYLSWLDDVVDDKDFPYNRADRALSDEELSARLDQVKIDLVLYTKHLVEVVDEGSRVRRVIGRHFTEEIRFVHRSAKEFIESMLGLIGPISAPNNQTFEMYLRFRLMFELSVHRPDPVVGAQWMLFTAHYYRSQNWKNTQKGPYQIPYRILERLCQSMEFRNSFVVSSDYARAGYNPWFRRGFVLTRDRQSWNCASAKRPLSLFDLALRSHQVDYVTRNMKSGKFRFDVDVMNFGIITCAIGTEPSHELFKLLVDHGADPDTLVEVFLSERENVPRLVPLWLVFCFLFASTLSGWLSGYWKFPACLKADMWDTFLILEHFLRLGRGANIQFLATTDILESRLDVDRNPTPGEDRLFGMDLAQVVRVVEPDNMHVLLLLLESPPTSYLVLMQRLINGLLHPQFPFRDLPQGAETMPYKKVSDDYLMRTPWVVWSAFDAEHEITGNTYYFTI</sequence>
<keyword evidence="2" id="KW-0472">Membrane</keyword>
<dbReference type="PANTHER" id="PTHR10039:SF5">
    <property type="entry name" value="NACHT DOMAIN-CONTAINING PROTEIN"/>
    <property type="match status" value="1"/>
</dbReference>
<keyword evidence="1" id="KW-0677">Repeat</keyword>
<keyword evidence="2" id="KW-0812">Transmembrane</keyword>